<organism evidence="1 2">
    <name type="scientific">Robertmurraya yapensis</name>
    <name type="common">ex Hitch et al 2024</name>
    <dbReference type="NCBI Taxonomy" id="3133160"/>
    <lineage>
        <taxon>Bacteria</taxon>
        <taxon>Bacillati</taxon>
        <taxon>Bacillota</taxon>
        <taxon>Bacilli</taxon>
        <taxon>Bacillales</taxon>
        <taxon>Bacillaceae</taxon>
        <taxon>Robertmurraya</taxon>
    </lineage>
</organism>
<evidence type="ECO:0000313" key="2">
    <source>
        <dbReference type="Proteomes" id="UP001439875"/>
    </source>
</evidence>
<accession>A0ACC6SH53</accession>
<protein>
    <submittedName>
        <fullName evidence="1">Helix-turn-helix transcriptional regulator</fullName>
    </submittedName>
</protein>
<name>A0ACC6SH53_9BACI</name>
<reference evidence="1" key="1">
    <citation type="submission" date="2024-03" db="EMBL/GenBank/DDBJ databases">
        <title>Human intestinal bacterial collection.</title>
        <authorList>
            <person name="Pauvert C."/>
            <person name="Hitch T.C.A."/>
            <person name="Clavel T."/>
        </authorList>
    </citation>
    <scope>NUCLEOTIDE SEQUENCE</scope>
    <source>
        <strain evidence="1">CLA-AA-H227</strain>
    </source>
</reference>
<comment type="caution">
    <text evidence="1">The sequence shown here is derived from an EMBL/GenBank/DDBJ whole genome shotgun (WGS) entry which is preliminary data.</text>
</comment>
<sequence length="85" mass="10156">MIYIRLNELLEEHQKRHRLEKPISLRELAERIDVHRESLRRFAANKMDRIPVDVVEKVCLFFNCDIGELLLILNDDEEIKKNSSP</sequence>
<gene>
    <name evidence="1" type="ORF">WMO40_21105</name>
</gene>
<dbReference type="Proteomes" id="UP001439875">
    <property type="component" value="Unassembled WGS sequence"/>
</dbReference>
<proteinExistence type="predicted"/>
<dbReference type="EMBL" id="JBBMEW010000029">
    <property type="protein sequence ID" value="MEQ2529176.1"/>
    <property type="molecule type" value="Genomic_DNA"/>
</dbReference>
<evidence type="ECO:0000313" key="1">
    <source>
        <dbReference type="EMBL" id="MEQ2529176.1"/>
    </source>
</evidence>
<keyword evidence="2" id="KW-1185">Reference proteome</keyword>